<dbReference type="GO" id="GO:0031412">
    <property type="term" value="P:gas vesicle organization"/>
    <property type="evidence" value="ECO:0007669"/>
    <property type="project" value="InterPro"/>
</dbReference>
<dbReference type="InterPro" id="IPR009430">
    <property type="entry name" value="GvpL/GvpF"/>
</dbReference>
<dbReference type="Pfam" id="PF06386">
    <property type="entry name" value="GvpL_GvpF"/>
    <property type="match status" value="1"/>
</dbReference>
<dbReference type="GO" id="GO:0031411">
    <property type="term" value="C:gas vesicle"/>
    <property type="evidence" value="ECO:0007669"/>
    <property type="project" value="UniProtKB-SubCell"/>
</dbReference>
<keyword evidence="1" id="KW-0304">Gas vesicle</keyword>
<evidence type="ECO:0000313" key="5">
    <source>
        <dbReference type="Proteomes" id="UP001165074"/>
    </source>
</evidence>
<dbReference type="EMBL" id="BSTK01000022">
    <property type="protein sequence ID" value="GLY91725.1"/>
    <property type="molecule type" value="Genomic_DNA"/>
</dbReference>
<accession>A0A9W6SBB8</accession>
<comment type="similarity">
    <text evidence="3">Belongs to the gas vesicle GvpF/GvpL family.</text>
</comment>
<proteinExistence type="inferred from homology"/>
<comment type="subcellular location">
    <subcellularLocation>
        <location evidence="2">Gas vesicle</location>
    </subcellularLocation>
</comment>
<evidence type="ECO:0000256" key="3">
    <source>
        <dbReference type="ARBA" id="ARBA00035643"/>
    </source>
</evidence>
<comment type="caution">
    <text evidence="4">The sequence shown here is derived from an EMBL/GenBank/DDBJ whole genome shotgun (WGS) entry which is preliminary data.</text>
</comment>
<evidence type="ECO:0000256" key="2">
    <source>
        <dbReference type="ARBA" id="ARBA00035108"/>
    </source>
</evidence>
<dbReference type="PANTHER" id="PTHR36852">
    <property type="entry name" value="PROTEIN GVPL 2"/>
    <property type="match status" value="1"/>
</dbReference>
<dbReference type="PANTHER" id="PTHR36852:SF1">
    <property type="entry name" value="PROTEIN GVPL 2"/>
    <property type="match status" value="1"/>
</dbReference>
<evidence type="ECO:0000256" key="1">
    <source>
        <dbReference type="ARBA" id="ARBA00022987"/>
    </source>
</evidence>
<dbReference type="Proteomes" id="UP001165074">
    <property type="component" value="Unassembled WGS sequence"/>
</dbReference>
<dbReference type="AlphaFoldDB" id="A0A9W6SBB8"/>
<dbReference type="RefSeq" id="WP_285583510.1">
    <property type="nucleotide sequence ID" value="NZ_BSTK01000022.1"/>
</dbReference>
<organism evidence="4 5">
    <name type="scientific">Actinoallomurus iriomotensis</name>
    <dbReference type="NCBI Taxonomy" id="478107"/>
    <lineage>
        <taxon>Bacteria</taxon>
        <taxon>Bacillati</taxon>
        <taxon>Actinomycetota</taxon>
        <taxon>Actinomycetes</taxon>
        <taxon>Streptosporangiales</taxon>
        <taxon>Thermomonosporaceae</taxon>
        <taxon>Actinoallomurus</taxon>
    </lineage>
</organism>
<evidence type="ECO:0000313" key="4">
    <source>
        <dbReference type="EMBL" id="GLY91725.1"/>
    </source>
</evidence>
<sequence>MTTRPRSEAPERAPGDMALACYVYGVVRADARLPEDLTGIAGGEVFLVRYGDLAAAVSEISPVQALGTRDDLLAHEAVVEALANETTTLPLRFGAVVTTADALAEEMLAPHEDWFLDVLDDLGGAREFAVSGVYAEDVVLREVLREDPQAARLRERVRELPEDAAYYDRIRLGELIVKALDEKRQTDTDELIDTLEPYSRAVAPRAPAGEDAAADAAFLVADRDLEEFERAVDRLGERWGDRVRLRMVGPLAPYDFVPPPPGGGN</sequence>
<keyword evidence="5" id="KW-1185">Reference proteome</keyword>
<protein>
    <submittedName>
        <fullName evidence="4">Uncharacterized protein</fullName>
    </submittedName>
</protein>
<name>A0A9W6SBB8_9ACTN</name>
<reference evidence="4" key="1">
    <citation type="submission" date="2023-03" db="EMBL/GenBank/DDBJ databases">
        <title>Actinoallomurus iriomotensis NBRC 103684.</title>
        <authorList>
            <person name="Ichikawa N."/>
            <person name="Sato H."/>
            <person name="Tonouchi N."/>
        </authorList>
    </citation>
    <scope>NUCLEOTIDE SEQUENCE</scope>
    <source>
        <strain evidence="4">NBRC 103684</strain>
    </source>
</reference>
<gene>
    <name evidence="4" type="ORF">Airi02_096530</name>
</gene>